<feature type="domain" description="SbsA Ig-like" evidence="2">
    <location>
        <begin position="267"/>
        <end position="369"/>
    </location>
</feature>
<dbReference type="InterPro" id="IPR014755">
    <property type="entry name" value="Cu-Rt/internalin_Ig-like"/>
</dbReference>
<feature type="domain" description="SbsA Ig-like" evidence="2">
    <location>
        <begin position="371"/>
        <end position="473"/>
    </location>
</feature>
<dbReference type="Gene3D" id="2.60.40.1220">
    <property type="match status" value="1"/>
</dbReference>
<dbReference type="RefSeq" id="WP_341411670.1">
    <property type="nucleotide sequence ID" value="NZ_JBBUTH010000008.1"/>
</dbReference>
<evidence type="ECO:0000256" key="1">
    <source>
        <dbReference type="ARBA" id="ARBA00022729"/>
    </source>
</evidence>
<dbReference type="InterPro" id="IPR028994">
    <property type="entry name" value="Integrin_alpha_N"/>
</dbReference>
<gene>
    <name evidence="3" type="ORF">AACH10_17130</name>
</gene>
<sequence length="889" mass="91756">MERATGGARMGAWRLGRLAMAQLGLTRLALGGLVLALAGCGGGGGGGGAAGTPGSTVEGAVAGADYHPLNLGDRWRYVDGAQAPTWVEVTGSESTGSGPAMLMQTEMPPDRYTQRIVKTASGVVLVPGADEDPVLQALGPLQLLRLPLVAGDDWVLAERALDGRFDVDLDGIPDAMTVRMQATVLGFETVVTPAGTFSRCAHVRTVLTRTAQLSSTRRSVTTTLTSDDWYAPDVGLVRNRLVDSSDPPGTSYEMSLTHYRVAGRSNDGTAPTVASVTPLAEGQAYGGFPEVRMVFSEAMDTRSGGTAQITLTHESGQVMSGTTVWLDDRTLGLMQGMALPSGRYTARLTGRATDQAGNALADAPGWRFTLDASGPAATLVQPLAGATEVALDTRIVIELDEVPDPLTVTPSTVRLIDQRASSDVPATLSLSDRTVTLTPSAPLRMGGRYMVSVSGIADRHGNTAYGSSWTFGTDPGRFAAPQALFTNAGITAAAIGDVDGDGRADALVAVGFGWGAADEFTLQLRRSLGGGNFAPAQTVATIAAYGAEIGSLQMADLDRNGRLAVVAAASGRGLQIFRRQADGTLASSQVIDTPHSAVVRVMDMDGDGRPDLVSAPFYGDAVSVWLQQADGRFGTATVVPVTVGSFGDIDVGDLDGDGQPDIAVVNGNSPDAPVSIVTRTAGGGYAAPRVPALPNAYAVAGVAIGDVNGDGRADLVLAQSGSSLVTVLAQQADGTLRASAQVSGIGNTQRVRVVDLDGDGQGRLDVLSWSWGGYPIALNRQRRDGTLGAVESWPVDDYGNWRPDLAAVGDLDGDGRPDLLYAGQWLRQRAVAWTEATATPQAAPRRAAAATAAAASARLGAQAPAARAGSPLWRALIRPVPAAGSVAGR</sequence>
<protein>
    <submittedName>
        <fullName evidence="3">FG-GAP-like repeat-containing protein</fullName>
    </submittedName>
</protein>
<dbReference type="Gene3D" id="2.130.10.130">
    <property type="entry name" value="Integrin alpha, N-terminal"/>
    <property type="match status" value="2"/>
</dbReference>
<dbReference type="PANTHER" id="PTHR44103">
    <property type="entry name" value="PROPROTEIN CONVERTASE P"/>
    <property type="match status" value="1"/>
</dbReference>
<organism evidence="3 4">
    <name type="scientific">Pseudaquabacterium inlustre</name>
    <dbReference type="NCBI Taxonomy" id="2984192"/>
    <lineage>
        <taxon>Bacteria</taxon>
        <taxon>Pseudomonadati</taxon>
        <taxon>Pseudomonadota</taxon>
        <taxon>Betaproteobacteria</taxon>
        <taxon>Burkholderiales</taxon>
        <taxon>Sphaerotilaceae</taxon>
        <taxon>Pseudaquabacterium</taxon>
    </lineage>
</organism>
<comment type="caution">
    <text evidence="3">The sequence shown here is derived from an EMBL/GenBank/DDBJ whole genome shotgun (WGS) entry which is preliminary data.</text>
</comment>
<dbReference type="EMBL" id="JBBUTH010000008">
    <property type="protein sequence ID" value="MEK8051978.1"/>
    <property type="molecule type" value="Genomic_DNA"/>
</dbReference>
<dbReference type="Pfam" id="PF13517">
    <property type="entry name" value="FG-GAP_3"/>
    <property type="match status" value="2"/>
</dbReference>
<dbReference type="Pfam" id="PF13205">
    <property type="entry name" value="Big_5"/>
    <property type="match status" value="2"/>
</dbReference>
<evidence type="ECO:0000259" key="2">
    <source>
        <dbReference type="Pfam" id="PF13205"/>
    </source>
</evidence>
<dbReference type="Gene3D" id="2.40.360.20">
    <property type="match status" value="1"/>
</dbReference>
<dbReference type="Proteomes" id="UP001365405">
    <property type="component" value="Unassembled WGS sequence"/>
</dbReference>
<dbReference type="PANTHER" id="PTHR44103:SF1">
    <property type="entry name" value="PROPROTEIN CONVERTASE P"/>
    <property type="match status" value="1"/>
</dbReference>
<reference evidence="3 4" key="1">
    <citation type="submission" date="2024-04" db="EMBL/GenBank/DDBJ databases">
        <title>Novel species of the genus Ideonella isolated from streams.</title>
        <authorList>
            <person name="Lu H."/>
        </authorList>
    </citation>
    <scope>NUCLEOTIDE SEQUENCE [LARGE SCALE GENOMIC DNA]</scope>
    <source>
        <strain evidence="3 4">DXS22W</strain>
    </source>
</reference>
<keyword evidence="1" id="KW-0732">Signal</keyword>
<dbReference type="SUPFAM" id="SSF69318">
    <property type="entry name" value="Integrin alpha N-terminal domain"/>
    <property type="match status" value="1"/>
</dbReference>
<accession>A0ABU9CJZ0</accession>
<dbReference type="InterPro" id="IPR032812">
    <property type="entry name" value="SbsA_Ig"/>
</dbReference>
<keyword evidence="4" id="KW-1185">Reference proteome</keyword>
<name>A0ABU9CJZ0_9BURK</name>
<evidence type="ECO:0000313" key="4">
    <source>
        <dbReference type="Proteomes" id="UP001365405"/>
    </source>
</evidence>
<dbReference type="InterPro" id="IPR013517">
    <property type="entry name" value="FG-GAP"/>
</dbReference>
<evidence type="ECO:0000313" key="3">
    <source>
        <dbReference type="EMBL" id="MEK8051978.1"/>
    </source>
</evidence>
<proteinExistence type="predicted"/>